<comment type="caution">
    <text evidence="1">The sequence shown here is derived from an EMBL/GenBank/DDBJ whole genome shotgun (WGS) entry which is preliminary data.</text>
</comment>
<reference evidence="1" key="1">
    <citation type="submission" date="2022-03" db="EMBL/GenBank/DDBJ databases">
        <authorList>
            <person name="Tunstrom K."/>
        </authorList>
    </citation>
    <scope>NUCLEOTIDE SEQUENCE</scope>
</reference>
<dbReference type="EMBL" id="CAKOGL010000022">
    <property type="protein sequence ID" value="CAH2099462.1"/>
    <property type="molecule type" value="Genomic_DNA"/>
</dbReference>
<dbReference type="AlphaFoldDB" id="A0AAU9UJW6"/>
<proteinExistence type="predicted"/>
<organism evidence="1 2">
    <name type="scientific">Euphydryas editha</name>
    <name type="common">Edith's checkerspot</name>
    <dbReference type="NCBI Taxonomy" id="104508"/>
    <lineage>
        <taxon>Eukaryota</taxon>
        <taxon>Metazoa</taxon>
        <taxon>Ecdysozoa</taxon>
        <taxon>Arthropoda</taxon>
        <taxon>Hexapoda</taxon>
        <taxon>Insecta</taxon>
        <taxon>Pterygota</taxon>
        <taxon>Neoptera</taxon>
        <taxon>Endopterygota</taxon>
        <taxon>Lepidoptera</taxon>
        <taxon>Glossata</taxon>
        <taxon>Ditrysia</taxon>
        <taxon>Papilionoidea</taxon>
        <taxon>Nymphalidae</taxon>
        <taxon>Nymphalinae</taxon>
        <taxon>Euphydryas</taxon>
    </lineage>
</organism>
<sequence>MAVNVCFSVKLSPNKKSIFGLRMNSQILYLVLFTGFLAAASAADTEVSCANVQSIFEKKGMLSMIDIEQQPNSEFTRSDNKGVGVEGSGRRCAIELRHTQKHLMFLRTEYCKLCDTSSA</sequence>
<gene>
    <name evidence="1" type="ORF">EEDITHA_LOCUS14435</name>
</gene>
<dbReference type="Proteomes" id="UP001153954">
    <property type="component" value="Unassembled WGS sequence"/>
</dbReference>
<keyword evidence="2" id="KW-1185">Reference proteome</keyword>
<accession>A0AAU9UJW6</accession>
<evidence type="ECO:0000313" key="1">
    <source>
        <dbReference type="EMBL" id="CAH2099462.1"/>
    </source>
</evidence>
<name>A0AAU9UJW6_EUPED</name>
<protein>
    <submittedName>
        <fullName evidence="1">Uncharacterized protein</fullName>
    </submittedName>
</protein>
<evidence type="ECO:0000313" key="2">
    <source>
        <dbReference type="Proteomes" id="UP001153954"/>
    </source>
</evidence>